<feature type="domain" description="General secretion pathway GspH" evidence="13">
    <location>
        <begin position="89"/>
        <end position="208"/>
    </location>
</feature>
<organism evidence="14 15">
    <name type="scientific">Lysobacter koreensis</name>
    <dbReference type="NCBI Taxonomy" id="266122"/>
    <lineage>
        <taxon>Bacteria</taxon>
        <taxon>Pseudomonadati</taxon>
        <taxon>Pseudomonadota</taxon>
        <taxon>Gammaproteobacteria</taxon>
        <taxon>Lysobacterales</taxon>
        <taxon>Lysobacteraceae</taxon>
        <taxon>Lysobacter</taxon>
    </lineage>
</organism>
<name>A0ABW2YSA2_9GAMM</name>
<dbReference type="PROSITE" id="PS00409">
    <property type="entry name" value="PROKAR_NTER_METHYL"/>
    <property type="match status" value="1"/>
</dbReference>
<evidence type="ECO:0000313" key="15">
    <source>
        <dbReference type="Proteomes" id="UP001597090"/>
    </source>
</evidence>
<evidence type="ECO:0000256" key="6">
    <source>
        <dbReference type="ARBA" id="ARBA00022692"/>
    </source>
</evidence>
<reference evidence="15" key="1">
    <citation type="journal article" date="2019" name="Int. J. Syst. Evol. Microbiol.">
        <title>The Global Catalogue of Microorganisms (GCM) 10K type strain sequencing project: providing services to taxonomists for standard genome sequencing and annotation.</title>
        <authorList>
            <consortium name="The Broad Institute Genomics Platform"/>
            <consortium name="The Broad Institute Genome Sequencing Center for Infectious Disease"/>
            <person name="Wu L."/>
            <person name="Ma J."/>
        </authorList>
    </citation>
    <scope>NUCLEOTIDE SEQUENCE [LARGE SCALE GENOMIC DNA]</scope>
    <source>
        <strain evidence="15">CCUG 55491</strain>
    </source>
</reference>
<sequence>MLAARPTPETARLSMADDRPSTPGLNWMGHRLGWSLHRGERLSMTSKGCVTGFTLIELMVTISVLAILLAIALPSFQGTLRSNRVATTTNELLAAISLARTEAIRNTRGAAVCPSTAGTACDGTWNQGWLVWSDINSDGLMGAGETPIKVGRVDNRLQVAAPAANVLRFDTRGRLHPALGGAQQIGLQSAQCPSGDPLVRTLTVTPTGQVNIVKGNCP</sequence>
<dbReference type="Pfam" id="PF12019">
    <property type="entry name" value="GspH"/>
    <property type="match status" value="1"/>
</dbReference>
<protein>
    <recommendedName>
        <fullName evidence="2">Type II secretion system protein H</fullName>
    </recommendedName>
    <alternativeName>
        <fullName evidence="10">General secretion pathway protein H</fullName>
    </alternativeName>
</protein>
<evidence type="ECO:0000256" key="2">
    <source>
        <dbReference type="ARBA" id="ARBA00021549"/>
    </source>
</evidence>
<keyword evidence="5" id="KW-0997">Cell inner membrane</keyword>
<dbReference type="SUPFAM" id="SSF54523">
    <property type="entry name" value="Pili subunits"/>
    <property type="match status" value="1"/>
</dbReference>
<evidence type="ECO:0000313" key="14">
    <source>
        <dbReference type="EMBL" id="MFD0739461.1"/>
    </source>
</evidence>
<dbReference type="NCBIfam" id="TIGR02532">
    <property type="entry name" value="IV_pilin_GFxxxE"/>
    <property type="match status" value="1"/>
</dbReference>
<keyword evidence="6 12" id="KW-0812">Transmembrane</keyword>
<keyword evidence="15" id="KW-1185">Reference proteome</keyword>
<evidence type="ECO:0000256" key="9">
    <source>
        <dbReference type="ARBA" id="ARBA00025772"/>
    </source>
</evidence>
<dbReference type="InterPro" id="IPR022346">
    <property type="entry name" value="T2SS_GspH"/>
</dbReference>
<feature type="transmembrane region" description="Helical" evidence="12">
    <location>
        <begin position="48"/>
        <end position="73"/>
    </location>
</feature>
<evidence type="ECO:0000256" key="11">
    <source>
        <dbReference type="SAM" id="MobiDB-lite"/>
    </source>
</evidence>
<dbReference type="Proteomes" id="UP001597090">
    <property type="component" value="Unassembled WGS sequence"/>
</dbReference>
<evidence type="ECO:0000256" key="10">
    <source>
        <dbReference type="ARBA" id="ARBA00030775"/>
    </source>
</evidence>
<dbReference type="RefSeq" id="WP_386812457.1">
    <property type="nucleotide sequence ID" value="NZ_JBHTIH010000003.1"/>
</dbReference>
<comment type="similarity">
    <text evidence="9">Belongs to the GSP H family.</text>
</comment>
<evidence type="ECO:0000256" key="5">
    <source>
        <dbReference type="ARBA" id="ARBA00022519"/>
    </source>
</evidence>
<accession>A0ABW2YSA2</accession>
<dbReference type="InterPro" id="IPR012902">
    <property type="entry name" value="N_methyl_site"/>
</dbReference>
<dbReference type="Gene3D" id="3.55.40.10">
    <property type="entry name" value="minor pseudopilin epsh domain"/>
    <property type="match status" value="1"/>
</dbReference>
<proteinExistence type="inferred from homology"/>
<dbReference type="EMBL" id="JBHTIH010000003">
    <property type="protein sequence ID" value="MFD0739461.1"/>
    <property type="molecule type" value="Genomic_DNA"/>
</dbReference>
<comment type="caution">
    <text evidence="14">The sequence shown here is derived from an EMBL/GenBank/DDBJ whole genome shotgun (WGS) entry which is preliminary data.</text>
</comment>
<comment type="subcellular location">
    <subcellularLocation>
        <location evidence="1">Cell inner membrane</location>
        <topology evidence="1">Single-pass membrane protein</topology>
    </subcellularLocation>
</comment>
<keyword evidence="4" id="KW-0488">Methylation</keyword>
<dbReference type="InterPro" id="IPR045584">
    <property type="entry name" value="Pilin-like"/>
</dbReference>
<evidence type="ECO:0000256" key="12">
    <source>
        <dbReference type="SAM" id="Phobius"/>
    </source>
</evidence>
<keyword evidence="7 12" id="KW-1133">Transmembrane helix</keyword>
<feature type="region of interest" description="Disordered" evidence="11">
    <location>
        <begin position="1"/>
        <end position="24"/>
    </location>
</feature>
<gene>
    <name evidence="14" type="ORF">ACFQZQ_09220</name>
</gene>
<dbReference type="Pfam" id="PF07963">
    <property type="entry name" value="N_methyl"/>
    <property type="match status" value="1"/>
</dbReference>
<keyword evidence="8 12" id="KW-0472">Membrane</keyword>
<keyword evidence="3" id="KW-1003">Cell membrane</keyword>
<evidence type="ECO:0000256" key="4">
    <source>
        <dbReference type="ARBA" id="ARBA00022481"/>
    </source>
</evidence>
<evidence type="ECO:0000256" key="1">
    <source>
        <dbReference type="ARBA" id="ARBA00004377"/>
    </source>
</evidence>
<evidence type="ECO:0000256" key="8">
    <source>
        <dbReference type="ARBA" id="ARBA00023136"/>
    </source>
</evidence>
<evidence type="ECO:0000256" key="7">
    <source>
        <dbReference type="ARBA" id="ARBA00022989"/>
    </source>
</evidence>
<evidence type="ECO:0000259" key="13">
    <source>
        <dbReference type="Pfam" id="PF12019"/>
    </source>
</evidence>
<evidence type="ECO:0000256" key="3">
    <source>
        <dbReference type="ARBA" id="ARBA00022475"/>
    </source>
</evidence>